<dbReference type="RefSeq" id="WP_073044083.1">
    <property type="nucleotide sequence ID" value="NZ_FQUO01000010.1"/>
</dbReference>
<dbReference type="EMBL" id="FQUO01000010">
    <property type="protein sequence ID" value="SHF59873.1"/>
    <property type="molecule type" value="Genomic_DNA"/>
</dbReference>
<dbReference type="Gene3D" id="3.40.1190.20">
    <property type="match status" value="1"/>
</dbReference>
<dbReference type="InterPro" id="IPR011611">
    <property type="entry name" value="PfkB_dom"/>
</dbReference>
<dbReference type="STRING" id="1302690.BUE76_21435"/>
<sequence>MSHPALFDLCCVGHLTLDRVITPKSSVEMAGGTSWYFSHALSRMPLRYGLVTAAGDLAGDAVHVLQNIGIAVRTLDAAHTVVFENRYGHNPDHRTQKVLQEATPFNTAQLEGINAKVFHLGPLVAGDISEAAIALLAAKGRVSLDVQGYLRKVVGEKVVPIDWSTKQRWLPFIHYLKVSEEELEVLTGTTDVEAGARILCRWGVQEAIVTLGSKGSLVCADEVLYAIPAYAPAHTIDTTGCGDTYMAGYLYQRVRGAAIPEAGRFAAAMATLKIEVSGPFSGEEASVRAVMEQQVLVS</sequence>
<evidence type="ECO:0000313" key="5">
    <source>
        <dbReference type="EMBL" id="SHF59873.1"/>
    </source>
</evidence>
<name>A0A1M5CYK1_9BACT</name>
<dbReference type="PANTHER" id="PTHR43085">
    <property type="entry name" value="HEXOKINASE FAMILY MEMBER"/>
    <property type="match status" value="1"/>
</dbReference>
<dbReference type="GO" id="GO:0016301">
    <property type="term" value="F:kinase activity"/>
    <property type="evidence" value="ECO:0007669"/>
    <property type="project" value="UniProtKB-KW"/>
</dbReference>
<organism evidence="5 6">
    <name type="scientific">Cnuella takakiae</name>
    <dbReference type="NCBI Taxonomy" id="1302690"/>
    <lineage>
        <taxon>Bacteria</taxon>
        <taxon>Pseudomonadati</taxon>
        <taxon>Bacteroidota</taxon>
        <taxon>Chitinophagia</taxon>
        <taxon>Chitinophagales</taxon>
        <taxon>Chitinophagaceae</taxon>
        <taxon>Cnuella</taxon>
    </lineage>
</organism>
<feature type="domain" description="Carbohydrate kinase PfkB" evidence="4">
    <location>
        <begin position="115"/>
        <end position="279"/>
    </location>
</feature>
<keyword evidence="2" id="KW-0808">Transferase</keyword>
<comment type="similarity">
    <text evidence="1">Belongs to the carbohydrate kinase PfkB family.</text>
</comment>
<proteinExistence type="inferred from homology"/>
<evidence type="ECO:0000256" key="1">
    <source>
        <dbReference type="ARBA" id="ARBA00010688"/>
    </source>
</evidence>
<dbReference type="OrthoDB" id="9779730at2"/>
<evidence type="ECO:0000256" key="2">
    <source>
        <dbReference type="ARBA" id="ARBA00022679"/>
    </source>
</evidence>
<evidence type="ECO:0000313" key="6">
    <source>
        <dbReference type="Proteomes" id="UP000184368"/>
    </source>
</evidence>
<evidence type="ECO:0000256" key="3">
    <source>
        <dbReference type="ARBA" id="ARBA00022777"/>
    </source>
</evidence>
<dbReference type="SUPFAM" id="SSF53613">
    <property type="entry name" value="Ribokinase-like"/>
    <property type="match status" value="1"/>
</dbReference>
<dbReference type="AlphaFoldDB" id="A0A1M5CYK1"/>
<evidence type="ECO:0000259" key="4">
    <source>
        <dbReference type="Pfam" id="PF00294"/>
    </source>
</evidence>
<keyword evidence="3 5" id="KW-0418">Kinase</keyword>
<dbReference type="Proteomes" id="UP000184368">
    <property type="component" value="Unassembled WGS sequence"/>
</dbReference>
<keyword evidence="6" id="KW-1185">Reference proteome</keyword>
<dbReference type="InterPro" id="IPR029056">
    <property type="entry name" value="Ribokinase-like"/>
</dbReference>
<dbReference type="PANTHER" id="PTHR43085:SF57">
    <property type="entry name" value="CARBOHYDRATE KINASE PFKB DOMAIN-CONTAINING PROTEIN"/>
    <property type="match status" value="1"/>
</dbReference>
<protein>
    <submittedName>
        <fullName evidence="5">Sugar or nucleoside kinase, ribokinase family</fullName>
    </submittedName>
</protein>
<dbReference type="InterPro" id="IPR050306">
    <property type="entry name" value="PfkB_Carbo_kinase"/>
</dbReference>
<dbReference type="Pfam" id="PF00294">
    <property type="entry name" value="PfkB"/>
    <property type="match status" value="1"/>
</dbReference>
<accession>A0A1M5CYK1</accession>
<reference evidence="5 6" key="1">
    <citation type="submission" date="2016-11" db="EMBL/GenBank/DDBJ databases">
        <authorList>
            <person name="Jaros S."/>
            <person name="Januszkiewicz K."/>
            <person name="Wedrychowicz H."/>
        </authorList>
    </citation>
    <scope>NUCLEOTIDE SEQUENCE [LARGE SCALE GENOMIC DNA]</scope>
    <source>
        <strain evidence="5 6">DSM 26897</strain>
    </source>
</reference>
<gene>
    <name evidence="5" type="ORF">SAMN05444008_1107</name>
</gene>